<evidence type="ECO:0000256" key="6">
    <source>
        <dbReference type="ARBA" id="ARBA00022454"/>
    </source>
</evidence>
<dbReference type="GO" id="GO:0005634">
    <property type="term" value="C:nucleus"/>
    <property type="evidence" value="ECO:0007669"/>
    <property type="project" value="UniProtKB-SubCell"/>
</dbReference>
<sequence>MSARGGKRKAKVLSKSARSGVLFPVARMQRYLKRDTHHFRIGGGAPVYMAAVIEYLTAEILELAGNAARDNKKGRVTPRHILLAVANDEELHQLLKHVTIASGGVIPRIHPELLVRKKGGKVIPLIKPPVTAASSPAHKAKAASAAKKATTKTGGRKGPQAKATVDVADAPSPAGTGKGTTAGGFTILSERKLFLGQKLTVLQGDITKVTADAIVHPTGSNFYMGGEVGSAIKKAGGNEFVDEVKSLQKTHGSLDVANAAVSPGKNFPAKYVIHVNSPGWNSPNCQQMLDTAVKNVLKVADEKNLKSIALPNISSGNAGFPKQTAAQLILRAISDYFSGSTTSSIKQVYFVLYDVESVTVYTTELQRLDA</sequence>
<feature type="compositionally biased region" description="Low complexity" evidence="13">
    <location>
        <begin position="134"/>
        <end position="153"/>
    </location>
</feature>
<keyword evidence="9" id="KW-0156">Chromatin regulator</keyword>
<evidence type="ECO:0000259" key="14">
    <source>
        <dbReference type="PROSITE" id="PS51154"/>
    </source>
</evidence>
<comment type="subunit">
    <text evidence="4">The nucleosome is a histone octamer containing two molecules each of H2A, H2B, H3 and H4 assembled in one H3-H4 heterotetramer and two H2A-H2B heterodimers. The octamer wraps approximately 147 bp of DNA.</text>
</comment>
<evidence type="ECO:0000256" key="13">
    <source>
        <dbReference type="SAM" id="MobiDB-lite"/>
    </source>
</evidence>
<dbReference type="InterPro" id="IPR035796">
    <property type="entry name" value="Macro_H2A"/>
</dbReference>
<evidence type="ECO:0000313" key="15">
    <source>
        <dbReference type="EMBL" id="KAH3863830.1"/>
    </source>
</evidence>
<evidence type="ECO:0000256" key="12">
    <source>
        <dbReference type="ARBA" id="ARBA00023269"/>
    </source>
</evidence>
<dbReference type="GO" id="GO:0003677">
    <property type="term" value="F:DNA binding"/>
    <property type="evidence" value="ECO:0007669"/>
    <property type="project" value="UniProtKB-KW"/>
</dbReference>
<evidence type="ECO:0000256" key="10">
    <source>
        <dbReference type="ARBA" id="ARBA00023125"/>
    </source>
</evidence>
<dbReference type="Proteomes" id="UP000828390">
    <property type="component" value="Unassembled WGS sequence"/>
</dbReference>
<evidence type="ECO:0000256" key="1">
    <source>
        <dbReference type="ARBA" id="ARBA00002001"/>
    </source>
</evidence>
<keyword evidence="16" id="KW-1185">Reference proteome</keyword>
<dbReference type="GO" id="GO:0006325">
    <property type="term" value="P:chromatin organization"/>
    <property type="evidence" value="ECO:0007669"/>
    <property type="project" value="UniProtKB-KW"/>
</dbReference>
<organism evidence="15 16">
    <name type="scientific">Dreissena polymorpha</name>
    <name type="common">Zebra mussel</name>
    <name type="synonym">Mytilus polymorpha</name>
    <dbReference type="NCBI Taxonomy" id="45954"/>
    <lineage>
        <taxon>Eukaryota</taxon>
        <taxon>Metazoa</taxon>
        <taxon>Spiralia</taxon>
        <taxon>Lophotrochozoa</taxon>
        <taxon>Mollusca</taxon>
        <taxon>Bivalvia</taxon>
        <taxon>Autobranchia</taxon>
        <taxon>Heteroconchia</taxon>
        <taxon>Euheterodonta</taxon>
        <taxon>Imparidentia</taxon>
        <taxon>Neoheterodontei</taxon>
        <taxon>Myida</taxon>
        <taxon>Dreissenoidea</taxon>
        <taxon>Dreissenidae</taxon>
        <taxon>Dreissena</taxon>
    </lineage>
</organism>
<keyword evidence="11" id="KW-0539">Nucleus</keyword>
<dbReference type="PROSITE" id="PS51154">
    <property type="entry name" value="MACRO"/>
    <property type="match status" value="1"/>
</dbReference>
<evidence type="ECO:0000256" key="7">
    <source>
        <dbReference type="ARBA" id="ARBA00022499"/>
    </source>
</evidence>
<dbReference type="Pfam" id="PF00125">
    <property type="entry name" value="Histone"/>
    <property type="match status" value="1"/>
</dbReference>
<evidence type="ECO:0000313" key="16">
    <source>
        <dbReference type="Proteomes" id="UP000828390"/>
    </source>
</evidence>
<dbReference type="Pfam" id="PF01661">
    <property type="entry name" value="Macro"/>
    <property type="match status" value="1"/>
</dbReference>
<keyword evidence="10" id="KW-0238">DNA-binding</keyword>
<evidence type="ECO:0000256" key="5">
    <source>
        <dbReference type="ARBA" id="ARBA00017642"/>
    </source>
</evidence>
<name>A0A9D4LTB6_DREPO</name>
<dbReference type="InterPro" id="IPR002589">
    <property type="entry name" value="Macro_dom"/>
</dbReference>
<reference evidence="15" key="1">
    <citation type="journal article" date="2019" name="bioRxiv">
        <title>The Genome of the Zebra Mussel, Dreissena polymorpha: A Resource for Invasive Species Research.</title>
        <authorList>
            <person name="McCartney M.A."/>
            <person name="Auch B."/>
            <person name="Kono T."/>
            <person name="Mallez S."/>
            <person name="Zhang Y."/>
            <person name="Obille A."/>
            <person name="Becker A."/>
            <person name="Abrahante J.E."/>
            <person name="Garbe J."/>
            <person name="Badalamenti J.P."/>
            <person name="Herman A."/>
            <person name="Mangelson H."/>
            <person name="Liachko I."/>
            <person name="Sullivan S."/>
            <person name="Sone E.D."/>
            <person name="Koren S."/>
            <person name="Silverstein K.A.T."/>
            <person name="Beckman K.B."/>
            <person name="Gohl D.M."/>
        </authorList>
    </citation>
    <scope>NUCLEOTIDE SEQUENCE</scope>
    <source>
        <strain evidence="15">Duluth1</strain>
        <tissue evidence="15">Whole animal</tissue>
    </source>
</reference>
<gene>
    <name evidence="15" type="ORF">DPMN_026831</name>
</gene>
<dbReference type="InterPro" id="IPR009072">
    <property type="entry name" value="Histone-fold"/>
</dbReference>
<dbReference type="GO" id="GO:0000786">
    <property type="term" value="C:nucleosome"/>
    <property type="evidence" value="ECO:0007669"/>
    <property type="project" value="UniProtKB-KW"/>
</dbReference>
<dbReference type="CDD" id="cd02904">
    <property type="entry name" value="Macro_H2A-like"/>
    <property type="match status" value="1"/>
</dbReference>
<keyword evidence="7" id="KW-1017">Isopeptide bond</keyword>
<dbReference type="FunFam" id="3.40.220.10:FF:000002">
    <property type="entry name" value="Core histone macro-H2A"/>
    <property type="match status" value="1"/>
</dbReference>
<dbReference type="Gene3D" id="3.40.220.10">
    <property type="entry name" value="Leucine Aminopeptidase, subunit E, domain 1"/>
    <property type="match status" value="1"/>
</dbReference>
<comment type="subcellular location">
    <subcellularLocation>
        <location evidence="3">Chromosome</location>
    </subcellularLocation>
    <subcellularLocation>
        <location evidence="2">Nucleus</location>
    </subcellularLocation>
</comment>
<feature type="domain" description="Macro" evidence="14">
    <location>
        <begin position="186"/>
        <end position="369"/>
    </location>
</feature>
<dbReference type="PANTHER" id="PTHR23430">
    <property type="entry name" value="HISTONE H2A"/>
    <property type="match status" value="1"/>
</dbReference>
<dbReference type="FunFam" id="1.10.20.10:FF:000013">
    <property type="entry name" value="Core histone macro-H2A"/>
    <property type="match status" value="1"/>
</dbReference>
<dbReference type="OrthoDB" id="9421954at2759"/>
<dbReference type="GO" id="GO:0046982">
    <property type="term" value="F:protein heterodimerization activity"/>
    <property type="evidence" value="ECO:0007669"/>
    <property type="project" value="InterPro"/>
</dbReference>
<evidence type="ECO:0000256" key="3">
    <source>
        <dbReference type="ARBA" id="ARBA00004286"/>
    </source>
</evidence>
<keyword evidence="12" id="KW-0544">Nucleosome core</keyword>
<evidence type="ECO:0000256" key="8">
    <source>
        <dbReference type="ARBA" id="ARBA00022843"/>
    </source>
</evidence>
<dbReference type="Pfam" id="PF16211">
    <property type="entry name" value="Histone_H2A_C"/>
    <property type="match status" value="1"/>
</dbReference>
<dbReference type="InterPro" id="IPR032454">
    <property type="entry name" value="Histone_H2A_C"/>
</dbReference>
<accession>A0A9D4LTB6</accession>
<keyword evidence="6" id="KW-0158">Chromosome</keyword>
<evidence type="ECO:0000256" key="11">
    <source>
        <dbReference type="ARBA" id="ARBA00023242"/>
    </source>
</evidence>
<evidence type="ECO:0000256" key="4">
    <source>
        <dbReference type="ARBA" id="ARBA00011538"/>
    </source>
</evidence>
<evidence type="ECO:0000256" key="2">
    <source>
        <dbReference type="ARBA" id="ARBA00004123"/>
    </source>
</evidence>
<dbReference type="AlphaFoldDB" id="A0A9D4LTB6"/>
<keyword evidence="8" id="KW-0832">Ubl conjugation</keyword>
<proteinExistence type="predicted"/>
<reference evidence="15" key="2">
    <citation type="submission" date="2020-11" db="EMBL/GenBank/DDBJ databases">
        <authorList>
            <person name="McCartney M.A."/>
            <person name="Auch B."/>
            <person name="Kono T."/>
            <person name="Mallez S."/>
            <person name="Becker A."/>
            <person name="Gohl D.M."/>
            <person name="Silverstein K.A.T."/>
            <person name="Koren S."/>
            <person name="Bechman K.B."/>
            <person name="Herman A."/>
            <person name="Abrahante J.E."/>
            <person name="Garbe J."/>
        </authorList>
    </citation>
    <scope>NUCLEOTIDE SEQUENCE</scope>
    <source>
        <strain evidence="15">Duluth1</strain>
        <tissue evidence="15">Whole animal</tissue>
    </source>
</reference>
<dbReference type="Gene3D" id="1.10.20.10">
    <property type="entry name" value="Histone, subunit A"/>
    <property type="match status" value="1"/>
</dbReference>
<dbReference type="GO" id="GO:0030527">
    <property type="term" value="F:structural constituent of chromatin"/>
    <property type="evidence" value="ECO:0007669"/>
    <property type="project" value="InterPro"/>
</dbReference>
<dbReference type="SMART" id="SM00506">
    <property type="entry name" value="A1pp"/>
    <property type="match status" value="1"/>
</dbReference>
<dbReference type="SUPFAM" id="SSF47113">
    <property type="entry name" value="Histone-fold"/>
    <property type="match status" value="1"/>
</dbReference>
<evidence type="ECO:0000256" key="9">
    <source>
        <dbReference type="ARBA" id="ARBA00022853"/>
    </source>
</evidence>
<dbReference type="InterPro" id="IPR002119">
    <property type="entry name" value="Histone_H2A"/>
</dbReference>
<feature type="region of interest" description="Disordered" evidence="13">
    <location>
        <begin position="134"/>
        <end position="176"/>
    </location>
</feature>
<dbReference type="CDD" id="cd00074">
    <property type="entry name" value="HFD_H2A"/>
    <property type="match status" value="1"/>
</dbReference>
<dbReference type="InterPro" id="IPR043472">
    <property type="entry name" value="Macro_dom-like"/>
</dbReference>
<dbReference type="InterPro" id="IPR007125">
    <property type="entry name" value="H2A/H2B/H3"/>
</dbReference>
<dbReference type="SMART" id="SM00414">
    <property type="entry name" value="H2A"/>
    <property type="match status" value="1"/>
</dbReference>
<dbReference type="PRINTS" id="PR00620">
    <property type="entry name" value="HISTONEH2A"/>
</dbReference>
<dbReference type="EMBL" id="JAIWYP010000002">
    <property type="protein sequence ID" value="KAH3863830.1"/>
    <property type="molecule type" value="Genomic_DNA"/>
</dbReference>
<comment type="caution">
    <text evidence="15">The sequence shown here is derived from an EMBL/GenBank/DDBJ whole genome shotgun (WGS) entry which is preliminary data.</text>
</comment>
<dbReference type="SUPFAM" id="SSF52949">
    <property type="entry name" value="Macro domain-like"/>
    <property type="match status" value="1"/>
</dbReference>
<comment type="function">
    <text evidence="1">Core component of nucleosome. Nucleosomes wrap and compact DNA into chromatin, limiting DNA accessibility to the cellular machineries which require DNA as a template. Histones thereby play a central role in transcription regulation, DNA repair, DNA replication and chromosomal stability. DNA accessibility is regulated via a complex set of post-translational modifications of histones, also called histone code, and nucleosome remodeling.</text>
</comment>
<protein>
    <recommendedName>
        <fullName evidence="5">Histone H2A</fullName>
    </recommendedName>
</protein>